<evidence type="ECO:0008006" key="4">
    <source>
        <dbReference type="Google" id="ProtNLM"/>
    </source>
</evidence>
<feature type="compositionally biased region" description="Basic and acidic residues" evidence="1">
    <location>
        <begin position="51"/>
        <end position="61"/>
    </location>
</feature>
<accession>A0ABM7I3A0</accession>
<proteinExistence type="predicted"/>
<reference evidence="2 3" key="1">
    <citation type="journal article" date="2019" name="Emerg. Microbes Infect.">
        <title>Comprehensive subspecies identification of 175 nontuberculous mycobacteria species based on 7547 genomic profiles.</title>
        <authorList>
            <person name="Matsumoto Y."/>
            <person name="Kinjo T."/>
            <person name="Motooka D."/>
            <person name="Nabeya D."/>
            <person name="Jung N."/>
            <person name="Uechi K."/>
            <person name="Horii T."/>
            <person name="Iida T."/>
            <person name="Fujita J."/>
            <person name="Nakamura S."/>
        </authorList>
    </citation>
    <scope>NUCLEOTIDE SEQUENCE [LARGE SCALE GENOMIC DNA]</scope>
    <source>
        <strain evidence="2 3">JCM 12375</strain>
    </source>
</reference>
<evidence type="ECO:0000256" key="1">
    <source>
        <dbReference type="SAM" id="MobiDB-lite"/>
    </source>
</evidence>
<feature type="compositionally biased region" description="Basic and acidic residues" evidence="1">
    <location>
        <begin position="21"/>
        <end position="43"/>
    </location>
</feature>
<dbReference type="Proteomes" id="UP000465622">
    <property type="component" value="Chromosome"/>
</dbReference>
<dbReference type="EMBL" id="AP022567">
    <property type="protein sequence ID" value="BBX37362.1"/>
    <property type="molecule type" value="Genomic_DNA"/>
</dbReference>
<name>A0ABM7I3A0_MYCME</name>
<protein>
    <recommendedName>
        <fullName evidence="4">DUF222 domain-containing protein</fullName>
    </recommendedName>
</protein>
<organism evidence="2 3">
    <name type="scientific">Mycolicibacterium mageritense</name>
    <name type="common">Mycobacterium mageritense</name>
    <dbReference type="NCBI Taxonomy" id="53462"/>
    <lineage>
        <taxon>Bacteria</taxon>
        <taxon>Bacillati</taxon>
        <taxon>Actinomycetota</taxon>
        <taxon>Actinomycetes</taxon>
        <taxon>Mycobacteriales</taxon>
        <taxon>Mycobacteriaceae</taxon>
        <taxon>Mycolicibacterium</taxon>
    </lineage>
</organism>
<gene>
    <name evidence="2" type="ORF">MMAGJ_66440</name>
</gene>
<sequence>MGISGNYEVAAMSDNRISNGGREEQIRNGGREEQIGNGGREEQINSAKAPGDTRAEQDRTPSIRARIVARVRSAKLDAMLAVGVPAPAGSALAVRAARLTSVAEREAIARTLRHVVREAERQQDCGLLVTARIPLHHKNIAAAVDVIDKITLRLHAPLPVSARGMARLNRILTDGCGPLYELGRGDLAGRLGAALAEL</sequence>
<evidence type="ECO:0000313" key="3">
    <source>
        <dbReference type="Proteomes" id="UP000465622"/>
    </source>
</evidence>
<feature type="region of interest" description="Disordered" evidence="1">
    <location>
        <begin position="14"/>
        <end position="61"/>
    </location>
</feature>
<keyword evidence="3" id="KW-1185">Reference proteome</keyword>
<evidence type="ECO:0000313" key="2">
    <source>
        <dbReference type="EMBL" id="BBX37362.1"/>
    </source>
</evidence>